<reference evidence="1" key="2">
    <citation type="journal article" date="2021" name="PeerJ">
        <title>Extensive microbial diversity within the chicken gut microbiome revealed by metagenomics and culture.</title>
        <authorList>
            <person name="Gilroy R."/>
            <person name="Ravi A."/>
            <person name="Getino M."/>
            <person name="Pursley I."/>
            <person name="Horton D.L."/>
            <person name="Alikhan N.F."/>
            <person name="Baker D."/>
            <person name="Gharbi K."/>
            <person name="Hall N."/>
            <person name="Watson M."/>
            <person name="Adriaenssens E.M."/>
            <person name="Foster-Nyarko E."/>
            <person name="Jarju S."/>
            <person name="Secka A."/>
            <person name="Antonio M."/>
            <person name="Oren A."/>
            <person name="Chaudhuri R.R."/>
            <person name="La Ragione R."/>
            <person name="Hildebrand F."/>
            <person name="Pallen M.J."/>
        </authorList>
    </citation>
    <scope>NUCLEOTIDE SEQUENCE</scope>
    <source>
        <strain evidence="1">ChiSjej4B22-9803</strain>
    </source>
</reference>
<gene>
    <name evidence="1" type="ORF">IAB04_03405</name>
</gene>
<dbReference type="AlphaFoldDB" id="A0A9D1LUS8"/>
<comment type="caution">
    <text evidence="1">The sequence shown here is derived from an EMBL/GenBank/DDBJ whole genome shotgun (WGS) entry which is preliminary data.</text>
</comment>
<dbReference type="Gene3D" id="3.40.50.1000">
    <property type="entry name" value="HAD superfamily/HAD-like"/>
    <property type="match status" value="1"/>
</dbReference>
<dbReference type="InterPro" id="IPR041492">
    <property type="entry name" value="HAD_2"/>
</dbReference>
<proteinExistence type="predicted"/>
<evidence type="ECO:0000313" key="2">
    <source>
        <dbReference type="Proteomes" id="UP000824111"/>
    </source>
</evidence>
<dbReference type="PANTHER" id="PTHR43434">
    <property type="entry name" value="PHOSPHOGLYCOLATE PHOSPHATASE"/>
    <property type="match status" value="1"/>
</dbReference>
<dbReference type="EMBL" id="DVND01000092">
    <property type="protein sequence ID" value="HIU48386.1"/>
    <property type="molecule type" value="Genomic_DNA"/>
</dbReference>
<feature type="non-terminal residue" evidence="1">
    <location>
        <position position="142"/>
    </location>
</feature>
<organism evidence="1 2">
    <name type="scientific">Candidatus Avimonoglobus intestinipullorum</name>
    <dbReference type="NCBI Taxonomy" id="2840699"/>
    <lineage>
        <taxon>Bacteria</taxon>
        <taxon>Bacillati</taxon>
        <taxon>Bacillota</taxon>
        <taxon>Clostridia</taxon>
        <taxon>Eubacteriales</taxon>
        <taxon>Candidatus Avimonoglobus</taxon>
    </lineage>
</organism>
<sequence length="142" mass="15997">MYDLILFDLDGTLTDSKEGIINCVNYALCACGLPERPEEELLCFIGPPLIDSFMEFCGMDRRQASFAVEKYRERFRDVGIYENRVYPGIGELLKALKAHGKTVALATSKPHVFADRILEQFALAQYFDFTTGAELDGTRNAK</sequence>
<dbReference type="SUPFAM" id="SSF56784">
    <property type="entry name" value="HAD-like"/>
    <property type="match status" value="1"/>
</dbReference>
<accession>A0A9D1LUS8</accession>
<evidence type="ECO:0000313" key="1">
    <source>
        <dbReference type="EMBL" id="HIU48386.1"/>
    </source>
</evidence>
<name>A0A9D1LUS8_9FIRM</name>
<dbReference type="GO" id="GO:0016787">
    <property type="term" value="F:hydrolase activity"/>
    <property type="evidence" value="ECO:0007669"/>
    <property type="project" value="UniProtKB-KW"/>
</dbReference>
<dbReference type="Gene3D" id="1.10.150.240">
    <property type="entry name" value="Putative phosphatase, domain 2"/>
    <property type="match status" value="1"/>
</dbReference>
<dbReference type="GO" id="GO:0004713">
    <property type="term" value="F:protein tyrosine kinase activity"/>
    <property type="evidence" value="ECO:0007669"/>
    <property type="project" value="TreeGrafter"/>
</dbReference>
<dbReference type="GO" id="GO:0005829">
    <property type="term" value="C:cytosol"/>
    <property type="evidence" value="ECO:0007669"/>
    <property type="project" value="TreeGrafter"/>
</dbReference>
<keyword evidence="1" id="KW-0378">Hydrolase</keyword>
<dbReference type="InterPro" id="IPR050155">
    <property type="entry name" value="HAD-like_hydrolase_sf"/>
</dbReference>
<dbReference type="InterPro" id="IPR023198">
    <property type="entry name" value="PGP-like_dom2"/>
</dbReference>
<dbReference type="InterPro" id="IPR023214">
    <property type="entry name" value="HAD_sf"/>
</dbReference>
<reference evidence="1" key="1">
    <citation type="submission" date="2020-10" db="EMBL/GenBank/DDBJ databases">
        <authorList>
            <person name="Gilroy R."/>
        </authorList>
    </citation>
    <scope>NUCLEOTIDE SEQUENCE</scope>
    <source>
        <strain evidence="1">ChiSjej4B22-9803</strain>
    </source>
</reference>
<dbReference type="PANTHER" id="PTHR43434:SF20">
    <property type="entry name" value="5'-NUCLEOTIDASE"/>
    <property type="match status" value="1"/>
</dbReference>
<dbReference type="Pfam" id="PF13419">
    <property type="entry name" value="HAD_2"/>
    <property type="match status" value="1"/>
</dbReference>
<dbReference type="InterPro" id="IPR036412">
    <property type="entry name" value="HAD-like_sf"/>
</dbReference>
<dbReference type="Proteomes" id="UP000824111">
    <property type="component" value="Unassembled WGS sequence"/>
</dbReference>
<protein>
    <submittedName>
        <fullName evidence="1">HAD hydrolase-like protein</fullName>
    </submittedName>
</protein>